<dbReference type="InterPro" id="IPR012839">
    <property type="entry name" value="Organic_radical_activase"/>
</dbReference>
<dbReference type="InterPro" id="IPR058240">
    <property type="entry name" value="rSAM_sf"/>
</dbReference>
<feature type="domain" description="4Fe-4S ferredoxin-type" evidence="10">
    <location>
        <begin position="48"/>
        <end position="78"/>
    </location>
</feature>
<dbReference type="SFLD" id="SFLDG01066">
    <property type="entry name" value="organic_radical-activating_enz"/>
    <property type="match status" value="1"/>
</dbReference>
<dbReference type="InterPro" id="IPR007197">
    <property type="entry name" value="rSAM"/>
</dbReference>
<evidence type="ECO:0000256" key="1">
    <source>
        <dbReference type="ARBA" id="ARBA00001966"/>
    </source>
</evidence>
<dbReference type="PIRSF" id="PIRSF000371">
    <property type="entry name" value="PFL_act_enz"/>
    <property type="match status" value="1"/>
</dbReference>
<dbReference type="PROSITE" id="PS51918">
    <property type="entry name" value="RADICAL_SAM"/>
    <property type="match status" value="1"/>
</dbReference>
<dbReference type="EMBL" id="RLII01000006">
    <property type="protein sequence ID" value="RXE59394.1"/>
    <property type="molecule type" value="Genomic_DNA"/>
</dbReference>
<evidence type="ECO:0000259" key="10">
    <source>
        <dbReference type="PROSITE" id="PS51379"/>
    </source>
</evidence>
<dbReference type="InterPro" id="IPR001989">
    <property type="entry name" value="Radical_activat_CS"/>
</dbReference>
<evidence type="ECO:0000259" key="11">
    <source>
        <dbReference type="PROSITE" id="PS51918"/>
    </source>
</evidence>
<evidence type="ECO:0000256" key="6">
    <source>
        <dbReference type="ARBA" id="ARBA00023002"/>
    </source>
</evidence>
<proteinExistence type="inferred from homology"/>
<evidence type="ECO:0000256" key="2">
    <source>
        <dbReference type="ARBA" id="ARBA00009777"/>
    </source>
</evidence>
<comment type="catalytic activity">
    <reaction evidence="9">
        <text>glycyl-[protein] + reduced [flavodoxin] + S-adenosyl-L-methionine = glycin-2-yl radical-[protein] + semiquinone [flavodoxin] + 5'-deoxyadenosine + L-methionine + H(+)</text>
        <dbReference type="Rhea" id="RHEA:61976"/>
        <dbReference type="Rhea" id="RHEA-COMP:10622"/>
        <dbReference type="Rhea" id="RHEA-COMP:14480"/>
        <dbReference type="Rhea" id="RHEA-COMP:15993"/>
        <dbReference type="Rhea" id="RHEA-COMP:15994"/>
        <dbReference type="ChEBI" id="CHEBI:15378"/>
        <dbReference type="ChEBI" id="CHEBI:17319"/>
        <dbReference type="ChEBI" id="CHEBI:29947"/>
        <dbReference type="ChEBI" id="CHEBI:32722"/>
        <dbReference type="ChEBI" id="CHEBI:57618"/>
        <dbReference type="ChEBI" id="CHEBI:57844"/>
        <dbReference type="ChEBI" id="CHEBI:59789"/>
        <dbReference type="ChEBI" id="CHEBI:140311"/>
    </reaction>
</comment>
<comment type="caution">
    <text evidence="12">The sequence shown here is derived from an EMBL/GenBank/DDBJ whole genome shotgun (WGS) entry which is preliminary data.</text>
</comment>
<comment type="cofactor">
    <cofactor evidence="1">
        <name>[4Fe-4S] cluster</name>
        <dbReference type="ChEBI" id="CHEBI:49883"/>
    </cofactor>
</comment>
<keyword evidence="7" id="KW-0408">Iron</keyword>
<evidence type="ECO:0000256" key="5">
    <source>
        <dbReference type="ARBA" id="ARBA00022723"/>
    </source>
</evidence>
<evidence type="ECO:0000313" key="12">
    <source>
        <dbReference type="EMBL" id="RXE59394.1"/>
    </source>
</evidence>
<dbReference type="Pfam" id="PF04055">
    <property type="entry name" value="Radical_SAM"/>
    <property type="match status" value="1"/>
</dbReference>
<dbReference type="GO" id="GO:0046872">
    <property type="term" value="F:metal ion binding"/>
    <property type="evidence" value="ECO:0007669"/>
    <property type="project" value="UniProtKB-KW"/>
</dbReference>
<dbReference type="Gene3D" id="3.20.20.70">
    <property type="entry name" value="Aldolase class I"/>
    <property type="match status" value="1"/>
</dbReference>
<dbReference type="PANTHER" id="PTHR30352">
    <property type="entry name" value="PYRUVATE FORMATE-LYASE-ACTIVATING ENZYME"/>
    <property type="match status" value="1"/>
</dbReference>
<evidence type="ECO:0000256" key="3">
    <source>
        <dbReference type="ARBA" id="ARBA00022485"/>
    </source>
</evidence>
<evidence type="ECO:0000313" key="13">
    <source>
        <dbReference type="Proteomes" id="UP000289166"/>
    </source>
</evidence>
<dbReference type="Proteomes" id="UP000289166">
    <property type="component" value="Unassembled WGS sequence"/>
</dbReference>
<name>A0A4Q0I502_9FIRM</name>
<dbReference type="SFLD" id="SFLDS00029">
    <property type="entry name" value="Radical_SAM"/>
    <property type="match status" value="1"/>
</dbReference>
<keyword evidence="4" id="KW-0949">S-adenosyl-L-methionine</keyword>
<dbReference type="RefSeq" id="WP_128705900.1">
    <property type="nucleotide sequence ID" value="NZ_RLII01000006.1"/>
</dbReference>
<dbReference type="NCBIfam" id="TIGR02494">
    <property type="entry name" value="PFLE_PFLC"/>
    <property type="match status" value="1"/>
</dbReference>
<keyword evidence="6" id="KW-0560">Oxidoreductase</keyword>
<keyword evidence="13" id="KW-1185">Reference proteome</keyword>
<evidence type="ECO:0000256" key="4">
    <source>
        <dbReference type="ARBA" id="ARBA00022691"/>
    </source>
</evidence>
<dbReference type="InterPro" id="IPR034457">
    <property type="entry name" value="Organic_radical-activating"/>
</dbReference>
<evidence type="ECO:0000256" key="9">
    <source>
        <dbReference type="ARBA" id="ARBA00047365"/>
    </source>
</evidence>
<evidence type="ECO:0000256" key="8">
    <source>
        <dbReference type="ARBA" id="ARBA00023014"/>
    </source>
</evidence>
<dbReference type="PROSITE" id="PS01087">
    <property type="entry name" value="RADICAL_ACTIVATING"/>
    <property type="match status" value="1"/>
</dbReference>
<evidence type="ECO:0000256" key="7">
    <source>
        <dbReference type="ARBA" id="ARBA00023004"/>
    </source>
</evidence>
<dbReference type="GO" id="GO:0016491">
    <property type="term" value="F:oxidoreductase activity"/>
    <property type="evidence" value="ECO:0007669"/>
    <property type="project" value="UniProtKB-KW"/>
</dbReference>
<dbReference type="InterPro" id="IPR040074">
    <property type="entry name" value="BssD/PflA/YjjW"/>
</dbReference>
<keyword evidence="5" id="KW-0479">Metal-binding</keyword>
<dbReference type="PROSITE" id="PS51379">
    <property type="entry name" value="4FE4S_FER_2"/>
    <property type="match status" value="2"/>
</dbReference>
<gene>
    <name evidence="12" type="ORF">EFD62_06945</name>
</gene>
<dbReference type="AlphaFoldDB" id="A0A4Q0I502"/>
<dbReference type="OrthoDB" id="9782387at2"/>
<protein>
    <submittedName>
        <fullName evidence="12">Glycyl-radical enzyme activating protein</fullName>
    </submittedName>
</protein>
<organism evidence="12 13">
    <name type="scientific">Acetivibrio mesophilus</name>
    <dbReference type="NCBI Taxonomy" id="2487273"/>
    <lineage>
        <taxon>Bacteria</taxon>
        <taxon>Bacillati</taxon>
        <taxon>Bacillota</taxon>
        <taxon>Clostridia</taxon>
        <taxon>Eubacteriales</taxon>
        <taxon>Oscillospiraceae</taxon>
        <taxon>Acetivibrio</taxon>
    </lineage>
</organism>
<comment type="similarity">
    <text evidence="2">Belongs to the organic radical-activating enzymes family.</text>
</comment>
<dbReference type="GO" id="GO:0051539">
    <property type="term" value="F:4 iron, 4 sulfur cluster binding"/>
    <property type="evidence" value="ECO:0007669"/>
    <property type="project" value="UniProtKB-KW"/>
</dbReference>
<dbReference type="InterPro" id="IPR013785">
    <property type="entry name" value="Aldolase_TIM"/>
</dbReference>
<dbReference type="InterPro" id="IPR017896">
    <property type="entry name" value="4Fe4S_Fe-S-bd"/>
</dbReference>
<accession>A0A4Q0I502</accession>
<keyword evidence="8" id="KW-0411">Iron-sulfur</keyword>
<sequence length="303" mass="34956">MKIDRATVFEIERYGIEDGPGIRTVVFLKGCALRCKWCANPESQLFEKQIMFKSNLCKNCRKCLEVCPRKCIEDMEGYGYITTGKECNQCGACVDNCYVNARSIVGIDYTVDEVIKEVLKDEQYYKMSGGGVTFSGGEPFFHYEFINECASELKKYGISILIETCGHVPLKNIQVCSENIDYIFFDIKHMDTNKHKTLTGVGNELILENLLWLNSNFMGELSVRYPYIPGCNDDRQDIETFLDYISKLKNVKQVYFLPYHKLGISKYQGLGRKYEMPDMSSLKFTEIQFLKDYEKKYNVAIKV</sequence>
<dbReference type="SFLD" id="SFLDG01118">
    <property type="entry name" value="activating_enzymes__group_2"/>
    <property type="match status" value="1"/>
</dbReference>
<feature type="domain" description="4Fe-4S ferredoxin-type" evidence="10">
    <location>
        <begin position="79"/>
        <end position="107"/>
    </location>
</feature>
<feature type="domain" description="Radical SAM core" evidence="11">
    <location>
        <begin position="17"/>
        <end position="300"/>
    </location>
</feature>
<keyword evidence="3" id="KW-0004">4Fe-4S</keyword>
<dbReference type="PANTHER" id="PTHR30352:SF4">
    <property type="entry name" value="PYRUVATE FORMATE-LYASE 2-ACTIVATING ENZYME"/>
    <property type="match status" value="1"/>
</dbReference>
<dbReference type="InterPro" id="IPR017900">
    <property type="entry name" value="4Fe4S_Fe_S_CS"/>
</dbReference>
<dbReference type="SUPFAM" id="SSF102114">
    <property type="entry name" value="Radical SAM enzymes"/>
    <property type="match status" value="1"/>
</dbReference>
<dbReference type="PROSITE" id="PS00198">
    <property type="entry name" value="4FE4S_FER_1"/>
    <property type="match status" value="1"/>
</dbReference>
<dbReference type="Pfam" id="PF13353">
    <property type="entry name" value="Fer4_12"/>
    <property type="match status" value="1"/>
</dbReference>
<dbReference type="SUPFAM" id="SSF54862">
    <property type="entry name" value="4Fe-4S ferredoxins"/>
    <property type="match status" value="1"/>
</dbReference>
<reference evidence="13" key="1">
    <citation type="submission" date="2018-11" db="EMBL/GenBank/DDBJ databases">
        <title>Genome sequencing of a novel mesophilic and cellulolytic organism within the genus Hungateiclostridium.</title>
        <authorList>
            <person name="Rettenmaier R."/>
            <person name="Liebl W."/>
            <person name="Zverlov V."/>
        </authorList>
    </citation>
    <scope>NUCLEOTIDE SEQUENCE [LARGE SCALE GENOMIC DNA]</scope>
    <source>
        <strain evidence="13">N2K1</strain>
    </source>
</reference>